<dbReference type="OrthoDB" id="417037at2759"/>
<dbReference type="EMBL" id="CAMXCT020000608">
    <property type="protein sequence ID" value="CAL1134445.1"/>
    <property type="molecule type" value="Genomic_DNA"/>
</dbReference>
<evidence type="ECO:0000256" key="1">
    <source>
        <dbReference type="SAM" id="Phobius"/>
    </source>
</evidence>
<feature type="transmembrane region" description="Helical" evidence="1">
    <location>
        <begin position="38"/>
        <end position="60"/>
    </location>
</feature>
<keyword evidence="5" id="KW-1185">Reference proteome</keyword>
<keyword evidence="1" id="KW-0472">Membrane</keyword>
<evidence type="ECO:0000313" key="4">
    <source>
        <dbReference type="EMBL" id="CAL4768382.1"/>
    </source>
</evidence>
<protein>
    <submittedName>
        <fullName evidence="4">Sugar phosphate transporter domain-containing protein</fullName>
    </submittedName>
</protein>
<dbReference type="EMBL" id="CAMXCT010000608">
    <property type="protein sequence ID" value="CAI3981070.1"/>
    <property type="molecule type" value="Genomic_DNA"/>
</dbReference>
<accession>A0A9P1BYT9</accession>
<gene>
    <name evidence="2" type="ORF">C1SCF055_LOCUS8893</name>
</gene>
<keyword evidence="1" id="KW-0812">Transmembrane</keyword>
<dbReference type="EMBL" id="CAMXCT030000608">
    <property type="protein sequence ID" value="CAL4768382.1"/>
    <property type="molecule type" value="Genomic_DNA"/>
</dbReference>
<organism evidence="2">
    <name type="scientific">Cladocopium goreaui</name>
    <dbReference type="NCBI Taxonomy" id="2562237"/>
    <lineage>
        <taxon>Eukaryota</taxon>
        <taxon>Sar</taxon>
        <taxon>Alveolata</taxon>
        <taxon>Dinophyceae</taxon>
        <taxon>Suessiales</taxon>
        <taxon>Symbiodiniaceae</taxon>
        <taxon>Cladocopium</taxon>
    </lineage>
</organism>
<keyword evidence="1" id="KW-1133">Transmembrane helix</keyword>
<evidence type="ECO:0000313" key="2">
    <source>
        <dbReference type="EMBL" id="CAI3981070.1"/>
    </source>
</evidence>
<evidence type="ECO:0000313" key="5">
    <source>
        <dbReference type="Proteomes" id="UP001152797"/>
    </source>
</evidence>
<reference evidence="3" key="2">
    <citation type="submission" date="2024-04" db="EMBL/GenBank/DDBJ databases">
        <authorList>
            <person name="Chen Y."/>
            <person name="Shah S."/>
            <person name="Dougan E. K."/>
            <person name="Thang M."/>
            <person name="Chan C."/>
        </authorList>
    </citation>
    <scope>NUCLEOTIDE SEQUENCE [LARGE SCALE GENOMIC DNA]</scope>
</reference>
<evidence type="ECO:0000313" key="3">
    <source>
        <dbReference type="EMBL" id="CAL1134445.1"/>
    </source>
</evidence>
<sequence>MLLTSMLALKHSSMTLVVVFRCLSPLFAMPIEWFYPKPLRISMAMLGAMLCMLLGACLYASQLPWVAWWQAISRANHGGESDDH</sequence>
<proteinExistence type="predicted"/>
<name>A0A9P1BYT9_9DINO</name>
<dbReference type="Proteomes" id="UP001152797">
    <property type="component" value="Unassembled WGS sequence"/>
</dbReference>
<comment type="caution">
    <text evidence="2">The sequence shown here is derived from an EMBL/GenBank/DDBJ whole genome shotgun (WGS) entry which is preliminary data.</text>
</comment>
<reference evidence="2" key="1">
    <citation type="submission" date="2022-10" db="EMBL/GenBank/DDBJ databases">
        <authorList>
            <person name="Chen Y."/>
            <person name="Dougan E. K."/>
            <person name="Chan C."/>
            <person name="Rhodes N."/>
            <person name="Thang M."/>
        </authorList>
    </citation>
    <scope>NUCLEOTIDE SEQUENCE</scope>
</reference>
<dbReference type="AlphaFoldDB" id="A0A9P1BYT9"/>